<proteinExistence type="predicted"/>
<evidence type="ECO:0000313" key="1">
    <source>
        <dbReference type="EMBL" id="KAJ7963860.1"/>
    </source>
</evidence>
<organism evidence="1 2">
    <name type="scientific">Quillaja saponaria</name>
    <name type="common">Soap bark tree</name>
    <dbReference type="NCBI Taxonomy" id="32244"/>
    <lineage>
        <taxon>Eukaryota</taxon>
        <taxon>Viridiplantae</taxon>
        <taxon>Streptophyta</taxon>
        <taxon>Embryophyta</taxon>
        <taxon>Tracheophyta</taxon>
        <taxon>Spermatophyta</taxon>
        <taxon>Magnoliopsida</taxon>
        <taxon>eudicotyledons</taxon>
        <taxon>Gunneridae</taxon>
        <taxon>Pentapetalae</taxon>
        <taxon>rosids</taxon>
        <taxon>fabids</taxon>
        <taxon>Fabales</taxon>
        <taxon>Quillajaceae</taxon>
        <taxon>Quillaja</taxon>
    </lineage>
</organism>
<reference evidence="1" key="1">
    <citation type="journal article" date="2023" name="Science">
        <title>Elucidation of the pathway for biosynthesis of saponin adjuvants from the soapbark tree.</title>
        <authorList>
            <person name="Reed J."/>
            <person name="Orme A."/>
            <person name="El-Demerdash A."/>
            <person name="Owen C."/>
            <person name="Martin L.B.B."/>
            <person name="Misra R.C."/>
            <person name="Kikuchi S."/>
            <person name="Rejzek M."/>
            <person name="Martin A.C."/>
            <person name="Harkess A."/>
            <person name="Leebens-Mack J."/>
            <person name="Louveau T."/>
            <person name="Stephenson M.J."/>
            <person name="Osbourn A."/>
        </authorList>
    </citation>
    <scope>NUCLEOTIDE SEQUENCE</scope>
    <source>
        <strain evidence="1">S10</strain>
    </source>
</reference>
<dbReference type="EMBL" id="JARAOO010000006">
    <property type="protein sequence ID" value="KAJ7963860.1"/>
    <property type="molecule type" value="Genomic_DNA"/>
</dbReference>
<dbReference type="AlphaFoldDB" id="A0AAD7LT60"/>
<dbReference type="Proteomes" id="UP001163823">
    <property type="component" value="Chromosome 6"/>
</dbReference>
<evidence type="ECO:0000313" key="2">
    <source>
        <dbReference type="Proteomes" id="UP001163823"/>
    </source>
</evidence>
<gene>
    <name evidence="1" type="ORF">O6P43_013752</name>
</gene>
<accession>A0AAD7LT60</accession>
<sequence length="84" mass="9723">MLTMEKGVSEWRKIEQERQRDAARIELENMENTAGLEQNLEAVKEVEGHLSPSDLYGSVIPIIEDFQQLLELKLKIQHCTLTEQ</sequence>
<comment type="caution">
    <text evidence="1">The sequence shown here is derived from an EMBL/GenBank/DDBJ whole genome shotgun (WGS) entry which is preliminary data.</text>
</comment>
<dbReference type="KEGG" id="qsa:O6P43_013752"/>
<protein>
    <submittedName>
        <fullName evidence="1">Uncharacterized protein</fullName>
    </submittedName>
</protein>
<name>A0AAD7LT60_QUISA</name>
<keyword evidence="2" id="KW-1185">Reference proteome</keyword>